<comment type="caution">
    <text evidence="2">The sequence shown here is derived from an EMBL/GenBank/DDBJ whole genome shotgun (WGS) entry which is preliminary data.</text>
</comment>
<protein>
    <submittedName>
        <fullName evidence="2">Uncharacterized protein</fullName>
    </submittedName>
</protein>
<feature type="compositionally biased region" description="Basic and acidic residues" evidence="1">
    <location>
        <begin position="29"/>
        <end position="40"/>
    </location>
</feature>
<name>A0A5J4V9D1_9EUKA</name>
<dbReference type="EMBL" id="SNRW01008662">
    <property type="protein sequence ID" value="KAA6379168.1"/>
    <property type="molecule type" value="Genomic_DNA"/>
</dbReference>
<proteinExistence type="predicted"/>
<organism evidence="2 3">
    <name type="scientific">Streblomastix strix</name>
    <dbReference type="NCBI Taxonomy" id="222440"/>
    <lineage>
        <taxon>Eukaryota</taxon>
        <taxon>Metamonada</taxon>
        <taxon>Preaxostyla</taxon>
        <taxon>Oxymonadida</taxon>
        <taxon>Streblomastigidae</taxon>
        <taxon>Streblomastix</taxon>
    </lineage>
</organism>
<feature type="region of interest" description="Disordered" evidence="1">
    <location>
        <begin position="1"/>
        <end position="40"/>
    </location>
</feature>
<evidence type="ECO:0000313" key="2">
    <source>
        <dbReference type="EMBL" id="KAA6379168.1"/>
    </source>
</evidence>
<feature type="non-terminal residue" evidence="2">
    <location>
        <position position="40"/>
    </location>
</feature>
<evidence type="ECO:0000256" key="1">
    <source>
        <dbReference type="SAM" id="MobiDB-lite"/>
    </source>
</evidence>
<dbReference type="Proteomes" id="UP000324800">
    <property type="component" value="Unassembled WGS sequence"/>
</dbReference>
<reference evidence="2 3" key="1">
    <citation type="submission" date="2019-03" db="EMBL/GenBank/DDBJ databases">
        <title>Single cell metagenomics reveals metabolic interactions within the superorganism composed of flagellate Streblomastix strix and complex community of Bacteroidetes bacteria on its surface.</title>
        <authorList>
            <person name="Treitli S.C."/>
            <person name="Kolisko M."/>
            <person name="Husnik F."/>
            <person name="Keeling P."/>
            <person name="Hampl V."/>
        </authorList>
    </citation>
    <scope>NUCLEOTIDE SEQUENCE [LARGE SCALE GENOMIC DNA]</scope>
    <source>
        <strain evidence="2">ST1C</strain>
    </source>
</reference>
<gene>
    <name evidence="2" type="ORF">EZS28_025303</name>
</gene>
<evidence type="ECO:0000313" key="3">
    <source>
        <dbReference type="Proteomes" id="UP000324800"/>
    </source>
</evidence>
<feature type="compositionally biased region" description="Polar residues" evidence="1">
    <location>
        <begin position="1"/>
        <end position="28"/>
    </location>
</feature>
<sequence length="40" mass="4531">MVNSANDSDDQQPVYQASDQEQNISQIFEQKKVADEITDT</sequence>
<accession>A0A5J4V9D1</accession>
<dbReference type="AlphaFoldDB" id="A0A5J4V9D1"/>